<dbReference type="AlphaFoldDB" id="A0A397UM62"/>
<dbReference type="OrthoDB" id="10378357at2759"/>
<comment type="caution">
    <text evidence="2">The sequence shown here is derived from an EMBL/GenBank/DDBJ whole genome shotgun (WGS) entry which is preliminary data.</text>
</comment>
<evidence type="ECO:0000259" key="1">
    <source>
        <dbReference type="Pfam" id="PF25431"/>
    </source>
</evidence>
<keyword evidence="3" id="KW-1185">Reference proteome</keyword>
<evidence type="ECO:0000313" key="2">
    <source>
        <dbReference type="EMBL" id="RIB08226.1"/>
    </source>
</evidence>
<dbReference type="Pfam" id="PF25431">
    <property type="entry name" value="zf-C17orf113"/>
    <property type="match status" value="1"/>
</dbReference>
<dbReference type="InterPro" id="IPR057456">
    <property type="entry name" value="Znf_C17orf113"/>
</dbReference>
<protein>
    <recommendedName>
        <fullName evidence="1">C17orf113 probable zinc finger domain-containing protein</fullName>
    </recommendedName>
</protein>
<name>A0A397UM62_9GLOM</name>
<gene>
    <name evidence="2" type="ORF">C2G38_365749</name>
</gene>
<feature type="domain" description="C17orf113 probable zinc finger" evidence="1">
    <location>
        <begin position="85"/>
        <end position="140"/>
    </location>
</feature>
<proteinExistence type="predicted"/>
<dbReference type="Proteomes" id="UP000266673">
    <property type="component" value="Unassembled WGS sequence"/>
</dbReference>
<organism evidence="2 3">
    <name type="scientific">Gigaspora rosea</name>
    <dbReference type="NCBI Taxonomy" id="44941"/>
    <lineage>
        <taxon>Eukaryota</taxon>
        <taxon>Fungi</taxon>
        <taxon>Fungi incertae sedis</taxon>
        <taxon>Mucoromycota</taxon>
        <taxon>Glomeromycotina</taxon>
        <taxon>Glomeromycetes</taxon>
        <taxon>Diversisporales</taxon>
        <taxon>Gigasporaceae</taxon>
        <taxon>Gigaspora</taxon>
    </lineage>
</organism>
<evidence type="ECO:0000313" key="3">
    <source>
        <dbReference type="Proteomes" id="UP000266673"/>
    </source>
</evidence>
<dbReference type="EMBL" id="QKWP01001535">
    <property type="protein sequence ID" value="RIB08226.1"/>
    <property type="molecule type" value="Genomic_DNA"/>
</dbReference>
<accession>A0A397UM62</accession>
<reference evidence="2 3" key="1">
    <citation type="submission" date="2018-06" db="EMBL/GenBank/DDBJ databases">
        <title>Comparative genomics reveals the genomic features of Rhizophagus irregularis, R. cerebriforme, R. diaphanum and Gigaspora rosea, and their symbiotic lifestyle signature.</title>
        <authorList>
            <person name="Morin E."/>
            <person name="San Clemente H."/>
            <person name="Chen E.C.H."/>
            <person name="De La Providencia I."/>
            <person name="Hainaut M."/>
            <person name="Kuo A."/>
            <person name="Kohler A."/>
            <person name="Murat C."/>
            <person name="Tang N."/>
            <person name="Roy S."/>
            <person name="Loubradou J."/>
            <person name="Henrissat B."/>
            <person name="Grigoriev I.V."/>
            <person name="Corradi N."/>
            <person name="Roux C."/>
            <person name="Martin F.M."/>
        </authorList>
    </citation>
    <scope>NUCLEOTIDE SEQUENCE [LARGE SCALE GENOMIC DNA]</scope>
    <source>
        <strain evidence="2 3">DAOM 194757</strain>
    </source>
</reference>
<sequence>MSNKKKKQYSHIPIEINPFTLASHTTKQIVNSDDNNNEMLSDLELQNESESDLDNEIESTSNNNIKYPRLSKKNLKWNPIWLKFYPWLRAEPLTNPSKLYCEWCEKAKFNNIFTEGTEWFKEQYLIWHLNSKDHEKAQEIELHTQLTIHESVKKPL</sequence>